<dbReference type="EMBL" id="JAXBLV010000152">
    <property type="protein sequence ID" value="MDY3559884.1"/>
    <property type="molecule type" value="Genomic_DNA"/>
</dbReference>
<evidence type="ECO:0000313" key="2">
    <source>
        <dbReference type="EMBL" id="MDY3559884.1"/>
    </source>
</evidence>
<evidence type="ECO:0000256" key="1">
    <source>
        <dbReference type="SAM" id="Phobius"/>
    </source>
</evidence>
<gene>
    <name evidence="2" type="ORF">R5W23_001070</name>
</gene>
<keyword evidence="3" id="KW-1185">Reference proteome</keyword>
<sequence>ADAATVAAVYRGRWAVEGAFHESTVARRCEVNALGYPRAAVFGFAVAVAAYNVLAVLKAAMRAAHGVDVVQNEVSGYYVALELATVYPGMMIAVLPAPWAVSGTMSGVELARHLRA</sequence>
<accession>A0ABU5EXA8</accession>
<comment type="caution">
    <text evidence="2">The sequence shown here is derived from an EMBL/GenBank/DDBJ whole genome shotgun (WGS) entry which is preliminary data.</text>
</comment>
<feature type="transmembrane region" description="Helical" evidence="1">
    <location>
        <begin position="39"/>
        <end position="57"/>
    </location>
</feature>
<protein>
    <submittedName>
        <fullName evidence="2">Transposase</fullName>
    </submittedName>
</protein>
<feature type="non-terminal residue" evidence="2">
    <location>
        <position position="116"/>
    </location>
</feature>
<dbReference type="Proteomes" id="UP001272242">
    <property type="component" value="Unassembled WGS sequence"/>
</dbReference>
<keyword evidence="1" id="KW-0812">Transmembrane</keyword>
<keyword evidence="1" id="KW-1133">Transmembrane helix</keyword>
<organism evidence="2 3">
    <name type="scientific">Gemmata algarum</name>
    <dbReference type="NCBI Taxonomy" id="2975278"/>
    <lineage>
        <taxon>Bacteria</taxon>
        <taxon>Pseudomonadati</taxon>
        <taxon>Planctomycetota</taxon>
        <taxon>Planctomycetia</taxon>
        <taxon>Gemmatales</taxon>
        <taxon>Gemmataceae</taxon>
        <taxon>Gemmata</taxon>
    </lineage>
</organism>
<name>A0ABU5EXA8_9BACT</name>
<keyword evidence="1" id="KW-0472">Membrane</keyword>
<reference evidence="3" key="1">
    <citation type="journal article" date="2023" name="Mar. Drugs">
        <title>Gemmata algarum, a Novel Planctomycete Isolated from an Algal Mat, Displays Antimicrobial Activity.</title>
        <authorList>
            <person name="Kumar G."/>
            <person name="Kallscheuer N."/>
            <person name="Kashif M."/>
            <person name="Ahamad S."/>
            <person name="Jagadeeshwari U."/>
            <person name="Pannikurungottu S."/>
            <person name="Haufschild T."/>
            <person name="Kabuu M."/>
            <person name="Sasikala C."/>
            <person name="Jogler C."/>
            <person name="Ramana C."/>
        </authorList>
    </citation>
    <scope>NUCLEOTIDE SEQUENCE [LARGE SCALE GENOMIC DNA]</scope>
    <source>
        <strain evidence="3">JC673</strain>
    </source>
</reference>
<feature type="non-terminal residue" evidence="2">
    <location>
        <position position="1"/>
    </location>
</feature>
<evidence type="ECO:0000313" key="3">
    <source>
        <dbReference type="Proteomes" id="UP001272242"/>
    </source>
</evidence>
<proteinExistence type="predicted"/>